<reference evidence="1 2" key="1">
    <citation type="journal article" date="2015" name="Genome Biol.">
        <title>Comparative genomics of Steinernema reveals deeply conserved gene regulatory networks.</title>
        <authorList>
            <person name="Dillman A.R."/>
            <person name="Macchietto M."/>
            <person name="Porter C.F."/>
            <person name="Rogers A."/>
            <person name="Williams B."/>
            <person name="Antoshechkin I."/>
            <person name="Lee M.M."/>
            <person name="Goodwin Z."/>
            <person name="Lu X."/>
            <person name="Lewis E.E."/>
            <person name="Goodrich-Blair H."/>
            <person name="Stock S.P."/>
            <person name="Adams B.J."/>
            <person name="Sternberg P.W."/>
            <person name="Mortazavi A."/>
        </authorList>
    </citation>
    <scope>NUCLEOTIDE SEQUENCE [LARGE SCALE GENOMIC DNA]</scope>
    <source>
        <strain evidence="1 2">ALL</strain>
    </source>
</reference>
<comment type="caution">
    <text evidence="1">The sequence shown here is derived from an EMBL/GenBank/DDBJ whole genome shotgun (WGS) entry which is preliminary data.</text>
</comment>
<dbReference type="PANTHER" id="PTHR43675:SF1">
    <property type="entry name" value="RIKEN CDNA 2700097O09 GENE"/>
    <property type="match status" value="1"/>
</dbReference>
<gene>
    <name evidence="1" type="ORF">L596_008442</name>
</gene>
<dbReference type="InterPro" id="IPR029063">
    <property type="entry name" value="SAM-dependent_MTases_sf"/>
</dbReference>
<dbReference type="SUPFAM" id="SSF53335">
    <property type="entry name" value="S-adenosyl-L-methionine-dependent methyltransferases"/>
    <property type="match status" value="1"/>
</dbReference>
<dbReference type="EMBL" id="AZBU02000002">
    <property type="protein sequence ID" value="TKR94112.1"/>
    <property type="molecule type" value="Genomic_DNA"/>
</dbReference>
<dbReference type="GO" id="GO:0008168">
    <property type="term" value="F:methyltransferase activity"/>
    <property type="evidence" value="ECO:0007669"/>
    <property type="project" value="TreeGrafter"/>
</dbReference>
<dbReference type="OrthoDB" id="15794at2759"/>
<evidence type="ECO:0000313" key="1">
    <source>
        <dbReference type="EMBL" id="TKR94112.1"/>
    </source>
</evidence>
<dbReference type="Proteomes" id="UP000298663">
    <property type="component" value="Unassembled WGS sequence"/>
</dbReference>
<dbReference type="InterPro" id="IPR026669">
    <property type="entry name" value="Arsenite_MeTrfase-like"/>
</dbReference>
<sequence>MTSLSIEHAEQEFLALLDRVDPRHVAQFLQWIGDSFSVADACRNVQNGDEQSMDVDAAKADCELRDIAQEMKTILPTSAVLPSENVIWPQNGIDADCHPNTTVHIDAFLFDENDIDDLVEQGVVSRNFCRDCGSHKTSPLTFISHSLSNDQTRYMFTSLVPLKSPKMAGLTVVDIGSRLGTILYAVHYYSEGAVKAIGIEMNSDFCELQHRFITSRNMANVQVICDNMLNQKDVISKADVVTMNNVFSFFLPEEGQIKCWRFLYEFLKPGCVLIHNPSVESVVEHLDLGFEVSQWLDHIPTDRQAALFAGANEEVFEDCEKLSMYQVRRR</sequence>
<proteinExistence type="predicted"/>
<dbReference type="PANTHER" id="PTHR43675">
    <property type="entry name" value="ARSENITE METHYLTRANSFERASE"/>
    <property type="match status" value="1"/>
</dbReference>
<accession>A0A4U5PCL2</accession>
<evidence type="ECO:0000313" key="2">
    <source>
        <dbReference type="Proteomes" id="UP000298663"/>
    </source>
</evidence>
<organism evidence="1 2">
    <name type="scientific">Steinernema carpocapsae</name>
    <name type="common">Entomopathogenic nematode</name>
    <dbReference type="NCBI Taxonomy" id="34508"/>
    <lineage>
        <taxon>Eukaryota</taxon>
        <taxon>Metazoa</taxon>
        <taxon>Ecdysozoa</taxon>
        <taxon>Nematoda</taxon>
        <taxon>Chromadorea</taxon>
        <taxon>Rhabditida</taxon>
        <taxon>Tylenchina</taxon>
        <taxon>Panagrolaimomorpha</taxon>
        <taxon>Strongyloidoidea</taxon>
        <taxon>Steinernematidae</taxon>
        <taxon>Steinernema</taxon>
    </lineage>
</organism>
<keyword evidence="2" id="KW-1185">Reference proteome</keyword>
<dbReference type="AlphaFoldDB" id="A0A4U5PCL2"/>
<dbReference type="Gene3D" id="3.40.50.150">
    <property type="entry name" value="Vaccinia Virus protein VP39"/>
    <property type="match status" value="1"/>
</dbReference>
<dbReference type="CDD" id="cd02440">
    <property type="entry name" value="AdoMet_MTases"/>
    <property type="match status" value="1"/>
</dbReference>
<name>A0A4U5PCL2_STECR</name>
<protein>
    <submittedName>
        <fullName evidence="1">Uncharacterized protein</fullName>
    </submittedName>
</protein>
<reference evidence="1 2" key="2">
    <citation type="journal article" date="2019" name="G3 (Bethesda)">
        <title>Hybrid Assembly of the Genome of the Entomopathogenic Nematode Steinernema carpocapsae Identifies the X-Chromosome.</title>
        <authorList>
            <person name="Serra L."/>
            <person name="Macchietto M."/>
            <person name="Macias-Munoz A."/>
            <person name="McGill C.J."/>
            <person name="Rodriguez I.M."/>
            <person name="Rodriguez B."/>
            <person name="Murad R."/>
            <person name="Mortazavi A."/>
        </authorList>
    </citation>
    <scope>NUCLEOTIDE SEQUENCE [LARGE SCALE GENOMIC DNA]</scope>
    <source>
        <strain evidence="1 2">ALL</strain>
    </source>
</reference>
<dbReference type="STRING" id="34508.A0A4U5PCL2"/>